<accession>A0ACC0YHT4</accession>
<dbReference type="EMBL" id="CM047742">
    <property type="protein sequence ID" value="KAJ0035442.1"/>
    <property type="molecule type" value="Genomic_DNA"/>
</dbReference>
<protein>
    <submittedName>
        <fullName evidence="1">Uncharacterized protein</fullName>
    </submittedName>
</protein>
<evidence type="ECO:0000313" key="1">
    <source>
        <dbReference type="EMBL" id="KAJ0035442.1"/>
    </source>
</evidence>
<comment type="caution">
    <text evidence="1">The sequence shown here is derived from an EMBL/GenBank/DDBJ whole genome shotgun (WGS) entry which is preliminary data.</text>
</comment>
<evidence type="ECO:0000313" key="2">
    <source>
        <dbReference type="Proteomes" id="UP001163603"/>
    </source>
</evidence>
<gene>
    <name evidence="1" type="ORF">Pint_25502</name>
</gene>
<organism evidence="1 2">
    <name type="scientific">Pistacia integerrima</name>
    <dbReference type="NCBI Taxonomy" id="434235"/>
    <lineage>
        <taxon>Eukaryota</taxon>
        <taxon>Viridiplantae</taxon>
        <taxon>Streptophyta</taxon>
        <taxon>Embryophyta</taxon>
        <taxon>Tracheophyta</taxon>
        <taxon>Spermatophyta</taxon>
        <taxon>Magnoliopsida</taxon>
        <taxon>eudicotyledons</taxon>
        <taxon>Gunneridae</taxon>
        <taxon>Pentapetalae</taxon>
        <taxon>rosids</taxon>
        <taxon>malvids</taxon>
        <taxon>Sapindales</taxon>
        <taxon>Anacardiaceae</taxon>
        <taxon>Pistacia</taxon>
    </lineage>
</organism>
<dbReference type="Proteomes" id="UP001163603">
    <property type="component" value="Chromosome 7"/>
</dbReference>
<sequence length="22" mass="2604">MKLKCVRANNGEEYRGPFEYQA</sequence>
<name>A0ACC0YHT4_9ROSI</name>
<keyword evidence="2" id="KW-1185">Reference proteome</keyword>
<proteinExistence type="predicted"/>
<reference evidence="2" key="1">
    <citation type="journal article" date="2023" name="G3 (Bethesda)">
        <title>Genome assembly and association tests identify interacting loci associated with vigor, precocity, and sex in interspecific pistachio rootstocks.</title>
        <authorList>
            <person name="Palmer W."/>
            <person name="Jacygrad E."/>
            <person name="Sagayaradj S."/>
            <person name="Cavanaugh K."/>
            <person name="Han R."/>
            <person name="Bertier L."/>
            <person name="Beede B."/>
            <person name="Kafkas S."/>
            <person name="Golino D."/>
            <person name="Preece J."/>
            <person name="Michelmore R."/>
        </authorList>
    </citation>
    <scope>NUCLEOTIDE SEQUENCE [LARGE SCALE GENOMIC DNA]</scope>
</reference>